<evidence type="ECO:0000259" key="5">
    <source>
        <dbReference type="Pfam" id="PF01494"/>
    </source>
</evidence>
<dbReference type="SUPFAM" id="SSF51905">
    <property type="entry name" value="FAD/NAD(P)-binding domain"/>
    <property type="match status" value="1"/>
</dbReference>
<dbReference type="Pfam" id="PF01494">
    <property type="entry name" value="FAD_binding_3"/>
    <property type="match status" value="1"/>
</dbReference>
<keyword evidence="7" id="KW-1185">Reference proteome</keyword>
<keyword evidence="2" id="KW-0285">Flavoprotein</keyword>
<reference evidence="6 7" key="1">
    <citation type="submission" date="2023-07" db="EMBL/GenBank/DDBJ databases">
        <title>Sequencing the genomes of 1000 actinobacteria strains.</title>
        <authorList>
            <person name="Klenk H.-P."/>
        </authorList>
    </citation>
    <scope>NUCLEOTIDE SEQUENCE [LARGE SCALE GENOMIC DNA]</scope>
    <source>
        <strain evidence="6 7">DSM 43749</strain>
    </source>
</reference>
<dbReference type="Gene3D" id="3.50.50.60">
    <property type="entry name" value="FAD/NAD(P)-binding domain"/>
    <property type="match status" value="1"/>
</dbReference>
<proteinExistence type="predicted"/>
<dbReference type="Proteomes" id="UP001268819">
    <property type="component" value="Unassembled WGS sequence"/>
</dbReference>
<feature type="domain" description="FAD-binding" evidence="5">
    <location>
        <begin position="3"/>
        <end position="60"/>
    </location>
</feature>
<protein>
    <recommendedName>
        <fullName evidence="5">FAD-binding domain-containing protein</fullName>
    </recommendedName>
</protein>
<gene>
    <name evidence="6" type="ORF">J2S66_000268</name>
</gene>
<dbReference type="PANTHER" id="PTHR43004:SF19">
    <property type="entry name" value="BINDING MONOOXYGENASE, PUTATIVE (JCVI)-RELATED"/>
    <property type="match status" value="1"/>
</dbReference>
<dbReference type="EMBL" id="JAVDSG010000001">
    <property type="protein sequence ID" value="MDR6591884.1"/>
    <property type="molecule type" value="Genomic_DNA"/>
</dbReference>
<evidence type="ECO:0000256" key="3">
    <source>
        <dbReference type="ARBA" id="ARBA00022827"/>
    </source>
</evidence>
<feature type="region of interest" description="Disordered" evidence="4">
    <location>
        <begin position="150"/>
        <end position="174"/>
    </location>
</feature>
<evidence type="ECO:0000313" key="6">
    <source>
        <dbReference type="EMBL" id="MDR6591884.1"/>
    </source>
</evidence>
<evidence type="ECO:0000256" key="1">
    <source>
        <dbReference type="ARBA" id="ARBA00001974"/>
    </source>
</evidence>
<dbReference type="PRINTS" id="PR00420">
    <property type="entry name" value="RNGMNOXGNASE"/>
</dbReference>
<dbReference type="PANTHER" id="PTHR43004">
    <property type="entry name" value="TRK SYSTEM POTASSIUM UPTAKE PROTEIN"/>
    <property type="match status" value="1"/>
</dbReference>
<keyword evidence="3" id="KW-0274">FAD</keyword>
<evidence type="ECO:0000256" key="2">
    <source>
        <dbReference type="ARBA" id="ARBA00022630"/>
    </source>
</evidence>
<evidence type="ECO:0000256" key="4">
    <source>
        <dbReference type="SAM" id="MobiDB-lite"/>
    </source>
</evidence>
<name>A0ABU1PPS7_9PSEU</name>
<sequence>MPAGDAAHIHPPAGAVGVDVALADSVDLGWKPAATVLGRAPEGLLDSYHRERHEVGARVPRTSRAQALLGRRSPESDPVRDLFRELRELPEVGAHLAESVIGVSTRYDPGLPGAHPWLVRPDGHTAWVSATTDPQPVDTPRPRLIHLVRRPGRRSPALSRTGAGPRRRMRSAPTGKTMRAVGVRGLRPPVAVREEAMW</sequence>
<accession>A0ABU1PPS7</accession>
<evidence type="ECO:0000313" key="7">
    <source>
        <dbReference type="Proteomes" id="UP001268819"/>
    </source>
</evidence>
<organism evidence="6 7">
    <name type="scientific">Saccharothrix longispora</name>
    <dbReference type="NCBI Taxonomy" id="33920"/>
    <lineage>
        <taxon>Bacteria</taxon>
        <taxon>Bacillati</taxon>
        <taxon>Actinomycetota</taxon>
        <taxon>Actinomycetes</taxon>
        <taxon>Pseudonocardiales</taxon>
        <taxon>Pseudonocardiaceae</taxon>
        <taxon>Saccharothrix</taxon>
    </lineage>
</organism>
<comment type="cofactor">
    <cofactor evidence="1">
        <name>FAD</name>
        <dbReference type="ChEBI" id="CHEBI:57692"/>
    </cofactor>
</comment>
<dbReference type="InterPro" id="IPR036188">
    <property type="entry name" value="FAD/NAD-bd_sf"/>
</dbReference>
<dbReference type="InterPro" id="IPR050641">
    <property type="entry name" value="RIFMO-like"/>
</dbReference>
<comment type="caution">
    <text evidence="6">The sequence shown here is derived from an EMBL/GenBank/DDBJ whole genome shotgun (WGS) entry which is preliminary data.</text>
</comment>
<dbReference type="InterPro" id="IPR002938">
    <property type="entry name" value="FAD-bd"/>
</dbReference>